<evidence type="ECO:0000256" key="4">
    <source>
        <dbReference type="ARBA" id="ARBA00023242"/>
    </source>
</evidence>
<protein>
    <recommendedName>
        <fullName evidence="8">FHA domain-containing protein</fullName>
    </recommendedName>
</protein>
<keyword evidence="6" id="KW-0175">Coiled coil</keyword>
<dbReference type="GO" id="GO:0003684">
    <property type="term" value="F:damaged DNA binding"/>
    <property type="evidence" value="ECO:0007669"/>
    <property type="project" value="TreeGrafter"/>
</dbReference>
<evidence type="ECO:0000256" key="7">
    <source>
        <dbReference type="SAM" id="MobiDB-lite"/>
    </source>
</evidence>
<dbReference type="InterPro" id="IPR032429">
    <property type="entry name" value="Nibrin_BRCT2"/>
</dbReference>
<accession>W3WLW7</accession>
<comment type="subcellular location">
    <subcellularLocation>
        <location evidence="1">Nucleus</location>
    </subcellularLocation>
</comment>
<dbReference type="EMBL" id="KI912119">
    <property type="protein sequence ID" value="ETS74858.1"/>
    <property type="molecule type" value="Genomic_DNA"/>
</dbReference>
<dbReference type="eggNOG" id="ENOG502QQ7Y">
    <property type="taxonomic scope" value="Eukaryota"/>
</dbReference>
<dbReference type="KEGG" id="pfy:PFICI_13342"/>
<dbReference type="Gene3D" id="2.60.200.20">
    <property type="match status" value="1"/>
</dbReference>
<dbReference type="InParanoid" id="W3WLW7"/>
<dbReference type="OrthoDB" id="552194at2759"/>
<organism evidence="9 10">
    <name type="scientific">Pestalotiopsis fici (strain W106-1 / CGMCC3.15140)</name>
    <dbReference type="NCBI Taxonomy" id="1229662"/>
    <lineage>
        <taxon>Eukaryota</taxon>
        <taxon>Fungi</taxon>
        <taxon>Dikarya</taxon>
        <taxon>Ascomycota</taxon>
        <taxon>Pezizomycotina</taxon>
        <taxon>Sordariomycetes</taxon>
        <taxon>Xylariomycetidae</taxon>
        <taxon>Amphisphaeriales</taxon>
        <taxon>Sporocadaceae</taxon>
        <taxon>Pestalotiopsis</taxon>
    </lineage>
</organism>
<dbReference type="PROSITE" id="PS50006">
    <property type="entry name" value="FHA_DOMAIN"/>
    <property type="match status" value="1"/>
</dbReference>
<dbReference type="GO" id="GO:0000724">
    <property type="term" value="P:double-strand break repair via homologous recombination"/>
    <property type="evidence" value="ECO:0007669"/>
    <property type="project" value="TreeGrafter"/>
</dbReference>
<dbReference type="InterPro" id="IPR043014">
    <property type="entry name" value="Nibrin_BRCT2_sf"/>
</dbReference>
<dbReference type="InterPro" id="IPR008984">
    <property type="entry name" value="SMAD_FHA_dom_sf"/>
</dbReference>
<comment type="similarity">
    <text evidence="5">Belongs to the Nibrin family.</text>
</comment>
<feature type="region of interest" description="Disordered" evidence="7">
    <location>
        <begin position="436"/>
        <end position="535"/>
    </location>
</feature>
<feature type="compositionally biased region" description="Polar residues" evidence="7">
    <location>
        <begin position="508"/>
        <end position="518"/>
    </location>
</feature>
<dbReference type="Proteomes" id="UP000030651">
    <property type="component" value="Unassembled WGS sequence"/>
</dbReference>
<keyword evidence="4" id="KW-0539">Nucleus</keyword>
<dbReference type="Pfam" id="PF00498">
    <property type="entry name" value="FHA"/>
    <property type="match status" value="1"/>
</dbReference>
<evidence type="ECO:0000256" key="1">
    <source>
        <dbReference type="ARBA" id="ARBA00004123"/>
    </source>
</evidence>
<dbReference type="GeneID" id="19278355"/>
<evidence type="ECO:0000256" key="5">
    <source>
        <dbReference type="ARBA" id="ARBA00044757"/>
    </source>
</evidence>
<keyword evidence="3" id="KW-0234">DNA repair</keyword>
<feature type="compositionally biased region" description="Polar residues" evidence="7">
    <location>
        <begin position="670"/>
        <end position="699"/>
    </location>
</feature>
<dbReference type="Gene3D" id="3.40.50.10980">
    <property type="entry name" value="Nibrin, BRCT2 domain"/>
    <property type="match status" value="1"/>
</dbReference>
<feature type="region of interest" description="Disordered" evidence="7">
    <location>
        <begin position="364"/>
        <end position="405"/>
    </location>
</feature>
<gene>
    <name evidence="9" type="ORF">PFICI_13342</name>
</gene>
<feature type="coiled-coil region" evidence="6">
    <location>
        <begin position="545"/>
        <end position="576"/>
    </location>
</feature>
<evidence type="ECO:0000313" key="9">
    <source>
        <dbReference type="EMBL" id="ETS74858.1"/>
    </source>
</evidence>
<dbReference type="InterPro" id="IPR000253">
    <property type="entry name" value="FHA_dom"/>
</dbReference>
<dbReference type="InterPro" id="IPR040227">
    <property type="entry name" value="Nibrin-rel"/>
</dbReference>
<dbReference type="HOGENOM" id="CLU_007951_0_0_1"/>
<feature type="region of interest" description="Disordered" evidence="7">
    <location>
        <begin position="640"/>
        <end position="804"/>
    </location>
</feature>
<feature type="compositionally biased region" description="Polar residues" evidence="7">
    <location>
        <begin position="739"/>
        <end position="757"/>
    </location>
</feature>
<evidence type="ECO:0000256" key="2">
    <source>
        <dbReference type="ARBA" id="ARBA00022763"/>
    </source>
</evidence>
<dbReference type="GO" id="GO:0030870">
    <property type="term" value="C:Mre11 complex"/>
    <property type="evidence" value="ECO:0007669"/>
    <property type="project" value="InterPro"/>
</dbReference>
<evidence type="ECO:0000256" key="3">
    <source>
        <dbReference type="ARBA" id="ARBA00023204"/>
    </source>
</evidence>
<reference evidence="10" key="1">
    <citation type="journal article" date="2015" name="BMC Genomics">
        <title>Genomic and transcriptomic analysis of the endophytic fungus Pestalotiopsis fici reveals its lifestyle and high potential for synthesis of natural products.</title>
        <authorList>
            <person name="Wang X."/>
            <person name="Zhang X."/>
            <person name="Liu L."/>
            <person name="Xiang M."/>
            <person name="Wang W."/>
            <person name="Sun X."/>
            <person name="Che Y."/>
            <person name="Guo L."/>
            <person name="Liu G."/>
            <person name="Guo L."/>
            <person name="Wang C."/>
            <person name="Yin W.B."/>
            <person name="Stadler M."/>
            <person name="Zhang X."/>
            <person name="Liu X."/>
        </authorList>
    </citation>
    <scope>NUCLEOTIDE SEQUENCE [LARGE SCALE GENOMIC DNA]</scope>
    <source>
        <strain evidence="10">W106-1 / CGMCC3.15140</strain>
    </source>
</reference>
<dbReference type="AlphaFoldDB" id="W3WLW7"/>
<dbReference type="CDD" id="cd22667">
    <property type="entry name" value="FHA_NBN"/>
    <property type="match status" value="1"/>
</dbReference>
<evidence type="ECO:0000259" key="8">
    <source>
        <dbReference type="PROSITE" id="PS50006"/>
    </source>
</evidence>
<dbReference type="PANTHER" id="PTHR12162">
    <property type="entry name" value="NIBRIN-RELATED"/>
    <property type="match status" value="1"/>
</dbReference>
<sequence>MWVLEHEGDALQGKRLWLRPGKRYLFGRTIAEPGMLAIHGHKATSVSRKHVTIEVDAVRKGDSQNLSTRSKVTVEDLGSKLGTTVNENKIKGEKYVVDQEENDLKLGNMSGFKITWFPVVLSFSFSARELEAGAQTRLQSNFEQLDVKLLAEIDSKFTTHVVNKKRNTAKGLQALINGTYLVDDGFMNALLEATRADDLGGGVTRSALEADFDAHWPDAMDFLPAPGNEPVQRPAEAFAPNPERREIFDGYTFIFYDSKQHNSLIGPITDGKGKALWREVVPNETQIDDFIRYVKSVAGEKGLGEFEDGSEGKGVVVVRYVPAEPAWYQEFYTAVSLRLDHRLIDQKDFLDAILACDASGLRRPLEVETPGPTQNEPNVPEQPMDVDIEQPPASPAPRVMTRRPALTTRKKFKGFVSDSDSDGDSKADVLAEEVLTAPSQPPDAVESSQEGLFVSQEVDSQEPEAVVETAQRSQRKRPAPRSLDEDFAPTAAQLKRRRLELGQDPIPRQSTPETSAQPETDLETTKGRKGTKAKDVKVKKEFDVLEIAGRNREEAEAKARAERDELEANAEDLDLAEIGRLQIVETMELRRDLGPTRTRDQDIADGRWNPAWNGRKNFKKFRQRGAVEAARPPQRIIIELEEAKSNTGGIGDDYWLEDEATQKRKRNTQRESQSQASGILSTNKSTRQSRKSASVQNGEGESDAGNTLMEDLDASNQTENVDDDEEPVSSAVRRRGTRDTFTPQESLRSQRTTQRSTIPRGAAKRPAPAPPAKEQPAKRSRRDNIPDSDDDDSEDELRFRFRKR</sequence>
<dbReference type="GO" id="GO:0007095">
    <property type="term" value="P:mitotic G2 DNA damage checkpoint signaling"/>
    <property type="evidence" value="ECO:0007669"/>
    <property type="project" value="InterPro"/>
</dbReference>
<evidence type="ECO:0000313" key="10">
    <source>
        <dbReference type="Proteomes" id="UP000030651"/>
    </source>
</evidence>
<proteinExistence type="inferred from homology"/>
<feature type="domain" description="FHA" evidence="8">
    <location>
        <begin position="24"/>
        <end position="90"/>
    </location>
</feature>
<dbReference type="Pfam" id="PF16508">
    <property type="entry name" value="NIBRIN_BRCT_II"/>
    <property type="match status" value="1"/>
</dbReference>
<dbReference type="OMA" id="GIGDHYW"/>
<name>W3WLW7_PESFW</name>
<dbReference type="STRING" id="1229662.W3WLW7"/>
<dbReference type="SUPFAM" id="SSF49879">
    <property type="entry name" value="SMAD/FHA domain"/>
    <property type="match status" value="1"/>
</dbReference>
<evidence type="ECO:0000256" key="6">
    <source>
        <dbReference type="SAM" id="Coils"/>
    </source>
</evidence>
<dbReference type="RefSeq" id="XP_007840114.1">
    <property type="nucleotide sequence ID" value="XM_007841923.1"/>
</dbReference>
<feature type="compositionally biased region" description="Acidic residues" evidence="7">
    <location>
        <begin position="786"/>
        <end position="795"/>
    </location>
</feature>
<keyword evidence="2" id="KW-0227">DNA damage</keyword>
<keyword evidence="10" id="KW-1185">Reference proteome</keyword>
<dbReference type="PANTHER" id="PTHR12162:SF0">
    <property type="entry name" value="NIBRIN"/>
    <property type="match status" value="1"/>
</dbReference>